<protein>
    <submittedName>
        <fullName evidence="2">Uncharacterized protein</fullName>
    </submittedName>
</protein>
<evidence type="ECO:0000313" key="3">
    <source>
        <dbReference type="Proteomes" id="UP000887458"/>
    </source>
</evidence>
<gene>
    <name evidence="2" type="ORF">DERP_011214</name>
</gene>
<dbReference type="Proteomes" id="UP000887458">
    <property type="component" value="Unassembled WGS sequence"/>
</dbReference>
<evidence type="ECO:0000256" key="1">
    <source>
        <dbReference type="SAM" id="SignalP"/>
    </source>
</evidence>
<comment type="caution">
    <text evidence="2">The sequence shown here is derived from an EMBL/GenBank/DDBJ whole genome shotgun (WGS) entry which is preliminary data.</text>
</comment>
<proteinExistence type="predicted"/>
<keyword evidence="3" id="KW-1185">Reference proteome</keyword>
<evidence type="ECO:0000313" key="2">
    <source>
        <dbReference type="EMBL" id="KAH9420298.1"/>
    </source>
</evidence>
<sequence>MDLIVVLILTSITAFVGLILHPDTYIQNNPELFSITGEHLKLTPLKIAHAFRLSSKFCTPHFDVEGCRCCCENVAVSLLLLLLAGIDCDIS</sequence>
<organism evidence="2 3">
    <name type="scientific">Dermatophagoides pteronyssinus</name>
    <name type="common">European house dust mite</name>
    <dbReference type="NCBI Taxonomy" id="6956"/>
    <lineage>
        <taxon>Eukaryota</taxon>
        <taxon>Metazoa</taxon>
        <taxon>Ecdysozoa</taxon>
        <taxon>Arthropoda</taxon>
        <taxon>Chelicerata</taxon>
        <taxon>Arachnida</taxon>
        <taxon>Acari</taxon>
        <taxon>Acariformes</taxon>
        <taxon>Sarcoptiformes</taxon>
        <taxon>Astigmata</taxon>
        <taxon>Psoroptidia</taxon>
        <taxon>Analgoidea</taxon>
        <taxon>Pyroglyphidae</taxon>
        <taxon>Dermatophagoidinae</taxon>
        <taxon>Dermatophagoides</taxon>
    </lineage>
</organism>
<keyword evidence="1" id="KW-0732">Signal</keyword>
<feature type="signal peptide" evidence="1">
    <location>
        <begin position="1"/>
        <end position="18"/>
    </location>
</feature>
<feature type="chain" id="PRO_5047284056" evidence="1">
    <location>
        <begin position="19"/>
        <end position="91"/>
    </location>
</feature>
<reference evidence="2 3" key="2">
    <citation type="journal article" date="2022" name="Mol. Biol. Evol.">
        <title>Comparative Genomics Reveals Insights into the Divergent Evolution of Astigmatic Mites and Household Pest Adaptations.</title>
        <authorList>
            <person name="Xiong Q."/>
            <person name="Wan A.T."/>
            <person name="Liu X."/>
            <person name="Fung C.S."/>
            <person name="Xiao X."/>
            <person name="Malainual N."/>
            <person name="Hou J."/>
            <person name="Wang L."/>
            <person name="Wang M."/>
            <person name="Yang K.Y."/>
            <person name="Cui Y."/>
            <person name="Leung E.L."/>
            <person name="Nong W."/>
            <person name="Shin S.K."/>
            <person name="Au S.W."/>
            <person name="Jeong K.Y."/>
            <person name="Chew F.T."/>
            <person name="Hui J.H."/>
            <person name="Leung T.F."/>
            <person name="Tungtrongchitr A."/>
            <person name="Zhong N."/>
            <person name="Liu Z."/>
            <person name="Tsui S.K."/>
        </authorList>
    </citation>
    <scope>NUCLEOTIDE SEQUENCE [LARGE SCALE GENOMIC DNA]</scope>
    <source>
        <strain evidence="2">Derp</strain>
    </source>
</reference>
<dbReference type="EMBL" id="NJHN03000051">
    <property type="protein sequence ID" value="KAH9420298.1"/>
    <property type="molecule type" value="Genomic_DNA"/>
</dbReference>
<reference evidence="2 3" key="1">
    <citation type="journal article" date="2018" name="J. Allergy Clin. Immunol.">
        <title>High-quality assembly of Dermatophagoides pteronyssinus genome and transcriptome reveals a wide range of novel allergens.</title>
        <authorList>
            <person name="Liu X.Y."/>
            <person name="Yang K.Y."/>
            <person name="Wang M.Q."/>
            <person name="Kwok J.S."/>
            <person name="Zeng X."/>
            <person name="Yang Z."/>
            <person name="Xiao X.J."/>
            <person name="Lau C.P."/>
            <person name="Li Y."/>
            <person name="Huang Z.M."/>
            <person name="Ba J.G."/>
            <person name="Yim A.K."/>
            <person name="Ouyang C.Y."/>
            <person name="Ngai S.M."/>
            <person name="Chan T.F."/>
            <person name="Leung E.L."/>
            <person name="Liu L."/>
            <person name="Liu Z.G."/>
            <person name="Tsui S.K."/>
        </authorList>
    </citation>
    <scope>NUCLEOTIDE SEQUENCE [LARGE SCALE GENOMIC DNA]</scope>
    <source>
        <strain evidence="2">Derp</strain>
    </source>
</reference>
<accession>A0ABQ8JCL8</accession>
<name>A0ABQ8JCL8_DERPT</name>